<dbReference type="Pfam" id="PF24081">
    <property type="entry name" value="PH_SLA1"/>
    <property type="match status" value="1"/>
</dbReference>
<comment type="caution">
    <text evidence="10">The sequence shown here is derived from an EMBL/GenBank/DDBJ whole genome shotgun (WGS) entry which is preliminary data.</text>
</comment>
<dbReference type="Gene3D" id="2.30.30.40">
    <property type="entry name" value="SH3 Domains"/>
    <property type="match status" value="3"/>
</dbReference>
<dbReference type="InterPro" id="IPR056996">
    <property type="entry name" value="PH_SLA1"/>
</dbReference>
<feature type="compositionally biased region" description="Polar residues" evidence="8">
    <location>
        <begin position="138"/>
        <end position="151"/>
    </location>
</feature>
<feature type="compositionally biased region" description="Low complexity" evidence="8">
    <location>
        <begin position="589"/>
        <end position="602"/>
    </location>
</feature>
<dbReference type="PRINTS" id="PR00452">
    <property type="entry name" value="SH3DOMAIN"/>
</dbReference>
<feature type="region of interest" description="Disordered" evidence="8">
    <location>
        <begin position="1083"/>
        <end position="1109"/>
    </location>
</feature>
<feature type="compositionally biased region" description="Polar residues" evidence="8">
    <location>
        <begin position="682"/>
        <end position="697"/>
    </location>
</feature>
<dbReference type="GO" id="GO:0043130">
    <property type="term" value="F:ubiquitin binding"/>
    <property type="evidence" value="ECO:0007669"/>
    <property type="project" value="InterPro"/>
</dbReference>
<comment type="similarity">
    <text evidence="2">Belongs to the SLA1 family.</text>
</comment>
<reference evidence="11" key="1">
    <citation type="journal article" date="2016" name="Proc. Natl. Acad. Sci. U.S.A.">
        <title>Comparative genomics of biotechnologically important yeasts.</title>
        <authorList>
            <person name="Riley R."/>
            <person name="Haridas S."/>
            <person name="Wolfe K.H."/>
            <person name="Lopes M.R."/>
            <person name="Hittinger C.T."/>
            <person name="Goeker M."/>
            <person name="Salamov A.A."/>
            <person name="Wisecaver J.H."/>
            <person name="Long T.M."/>
            <person name="Calvey C.H."/>
            <person name="Aerts A.L."/>
            <person name="Barry K.W."/>
            <person name="Choi C."/>
            <person name="Clum A."/>
            <person name="Coughlan A.Y."/>
            <person name="Deshpande S."/>
            <person name="Douglass A.P."/>
            <person name="Hanson S.J."/>
            <person name="Klenk H.-P."/>
            <person name="LaButti K.M."/>
            <person name="Lapidus A."/>
            <person name="Lindquist E.A."/>
            <person name="Lipzen A.M."/>
            <person name="Meier-Kolthoff J.P."/>
            <person name="Ohm R.A."/>
            <person name="Otillar R.P."/>
            <person name="Pangilinan J.L."/>
            <person name="Peng Y."/>
            <person name="Rokas A."/>
            <person name="Rosa C.A."/>
            <person name="Scheuner C."/>
            <person name="Sibirny A.A."/>
            <person name="Slot J.C."/>
            <person name="Stielow J.B."/>
            <person name="Sun H."/>
            <person name="Kurtzman C.P."/>
            <person name="Blackwell M."/>
            <person name="Grigoriev I.V."/>
            <person name="Jeffries T.W."/>
        </authorList>
    </citation>
    <scope>NUCLEOTIDE SEQUENCE [LARGE SCALE GENOMIC DNA]</scope>
    <source>
        <strain evidence="11">NRRL Y-1626</strain>
    </source>
</reference>
<proteinExistence type="inferred from homology"/>
<dbReference type="SMART" id="SM00326">
    <property type="entry name" value="SH3"/>
    <property type="match status" value="3"/>
</dbReference>
<keyword evidence="5" id="KW-1003">Cell membrane</keyword>
<dbReference type="SUPFAM" id="SSF50044">
    <property type="entry name" value="SH3-domain"/>
    <property type="match status" value="3"/>
</dbReference>
<evidence type="ECO:0000313" key="11">
    <source>
        <dbReference type="Proteomes" id="UP000092321"/>
    </source>
</evidence>
<evidence type="ECO:0000259" key="9">
    <source>
        <dbReference type="PROSITE" id="PS50002"/>
    </source>
</evidence>
<organism evidence="10 11">
    <name type="scientific">Hanseniaspora valbyensis NRRL Y-1626</name>
    <dbReference type="NCBI Taxonomy" id="766949"/>
    <lineage>
        <taxon>Eukaryota</taxon>
        <taxon>Fungi</taxon>
        <taxon>Dikarya</taxon>
        <taxon>Ascomycota</taxon>
        <taxon>Saccharomycotina</taxon>
        <taxon>Saccharomycetes</taxon>
        <taxon>Saccharomycodales</taxon>
        <taxon>Saccharomycodaceae</taxon>
        <taxon>Hanseniaspora</taxon>
    </lineage>
</organism>
<dbReference type="GO" id="GO:0005886">
    <property type="term" value="C:plasma membrane"/>
    <property type="evidence" value="ECO:0007669"/>
    <property type="project" value="UniProtKB-SubCell"/>
</dbReference>
<dbReference type="OrthoDB" id="26539at2759"/>
<protein>
    <recommendedName>
        <fullName evidence="3">Actin cytoskeleton-regulatory complex protein SLA1</fullName>
    </recommendedName>
</protein>
<feature type="region of interest" description="Disordered" evidence="8">
    <location>
        <begin position="435"/>
        <end position="526"/>
    </location>
</feature>
<evidence type="ECO:0000256" key="3">
    <source>
        <dbReference type="ARBA" id="ARBA00020357"/>
    </source>
</evidence>
<gene>
    <name evidence="10" type="ORF">HANVADRAFT_41561</name>
</gene>
<dbReference type="InterPro" id="IPR013761">
    <property type="entry name" value="SAM/pointed_sf"/>
</dbReference>
<dbReference type="GO" id="GO:0000147">
    <property type="term" value="P:actin cortical patch assembly"/>
    <property type="evidence" value="ECO:0007669"/>
    <property type="project" value="TreeGrafter"/>
</dbReference>
<evidence type="ECO:0000313" key="10">
    <source>
        <dbReference type="EMBL" id="OBA25752.1"/>
    </source>
</evidence>
<dbReference type="Pfam" id="PF03983">
    <property type="entry name" value="SHD1"/>
    <property type="match status" value="1"/>
</dbReference>
<dbReference type="Proteomes" id="UP000092321">
    <property type="component" value="Unassembled WGS sequence"/>
</dbReference>
<dbReference type="GO" id="GO:0008092">
    <property type="term" value="F:cytoskeletal protein binding"/>
    <property type="evidence" value="ECO:0007669"/>
    <property type="project" value="InterPro"/>
</dbReference>
<dbReference type="InterPro" id="IPR007131">
    <property type="entry name" value="SHD1"/>
</dbReference>
<dbReference type="GO" id="GO:0030674">
    <property type="term" value="F:protein-macromolecule adaptor activity"/>
    <property type="evidence" value="ECO:0007669"/>
    <property type="project" value="InterPro"/>
</dbReference>
<keyword evidence="6" id="KW-0472">Membrane</keyword>
<dbReference type="Pfam" id="PF00018">
    <property type="entry name" value="SH3_1"/>
    <property type="match status" value="2"/>
</dbReference>
<comment type="subcellular location">
    <subcellularLocation>
        <location evidence="1">Cell membrane</location>
    </subcellularLocation>
</comment>
<evidence type="ECO:0000256" key="7">
    <source>
        <dbReference type="PROSITE-ProRule" id="PRU00192"/>
    </source>
</evidence>
<feature type="domain" description="SH3" evidence="9">
    <location>
        <begin position="76"/>
        <end position="138"/>
    </location>
</feature>
<accession>A0A1B7TAJ2</accession>
<dbReference type="Gene3D" id="2.30.30.700">
    <property type="entry name" value="SLA1 homology domain 1"/>
    <property type="match status" value="1"/>
</dbReference>
<feature type="compositionally biased region" description="Basic and acidic residues" evidence="8">
    <location>
        <begin position="618"/>
        <end position="630"/>
    </location>
</feature>
<evidence type="ECO:0000256" key="2">
    <source>
        <dbReference type="ARBA" id="ARBA00007948"/>
    </source>
</evidence>
<dbReference type="InterPro" id="IPR036028">
    <property type="entry name" value="SH3-like_dom_sf"/>
</dbReference>
<evidence type="ECO:0000256" key="6">
    <source>
        <dbReference type="ARBA" id="ARBA00023136"/>
    </source>
</evidence>
<dbReference type="PANTHER" id="PTHR15735:SF19">
    <property type="entry name" value="ACTIN CYTOSKELETON-REGULATORY COMPLEX PROTEIN SLA1"/>
    <property type="match status" value="1"/>
</dbReference>
<dbReference type="GO" id="GO:0030833">
    <property type="term" value="P:regulation of actin filament polymerization"/>
    <property type="evidence" value="ECO:0007669"/>
    <property type="project" value="TreeGrafter"/>
</dbReference>
<dbReference type="PROSITE" id="PS50002">
    <property type="entry name" value="SH3"/>
    <property type="match status" value="3"/>
</dbReference>
<feature type="compositionally biased region" description="Basic and acidic residues" evidence="8">
    <location>
        <begin position="190"/>
        <end position="201"/>
    </location>
</feature>
<feature type="compositionally biased region" description="Low complexity" evidence="8">
    <location>
        <begin position="447"/>
        <end position="462"/>
    </location>
</feature>
<dbReference type="AlphaFoldDB" id="A0A1B7TAJ2"/>
<dbReference type="GO" id="GO:0005634">
    <property type="term" value="C:nucleus"/>
    <property type="evidence" value="ECO:0007669"/>
    <property type="project" value="TreeGrafter"/>
</dbReference>
<feature type="compositionally biased region" description="Basic and acidic residues" evidence="8">
    <location>
        <begin position="473"/>
        <end position="487"/>
    </location>
</feature>
<evidence type="ECO:0000256" key="5">
    <source>
        <dbReference type="ARBA" id="ARBA00022475"/>
    </source>
</evidence>
<feature type="compositionally biased region" description="Polar residues" evidence="8">
    <location>
        <begin position="169"/>
        <end position="181"/>
    </location>
</feature>
<dbReference type="Pfam" id="PF14604">
    <property type="entry name" value="SH3_9"/>
    <property type="match status" value="1"/>
</dbReference>
<keyword evidence="11" id="KW-1185">Reference proteome</keyword>
<evidence type="ECO:0000256" key="8">
    <source>
        <dbReference type="SAM" id="MobiDB-lite"/>
    </source>
</evidence>
<feature type="domain" description="SH3" evidence="9">
    <location>
        <begin position="367"/>
        <end position="430"/>
    </location>
</feature>
<evidence type="ECO:0000256" key="1">
    <source>
        <dbReference type="ARBA" id="ARBA00004236"/>
    </source>
</evidence>
<dbReference type="Gene3D" id="1.10.150.50">
    <property type="entry name" value="Transcription Factor, Ets-1"/>
    <property type="match status" value="1"/>
</dbReference>
<feature type="compositionally biased region" description="Low complexity" evidence="8">
    <location>
        <begin position="497"/>
        <end position="521"/>
    </location>
</feature>
<evidence type="ECO:0000256" key="4">
    <source>
        <dbReference type="ARBA" id="ARBA00022443"/>
    </source>
</evidence>
<name>A0A1B7TAJ2_9ASCO</name>
<feature type="region of interest" description="Disordered" evidence="8">
    <location>
        <begin position="136"/>
        <end position="251"/>
    </location>
</feature>
<sequence>MTIFKGLYKAIYNYDPLPENAGEELQLNENDILYLLDDKPSEDEGWWLTKKRMVGADLEEPTGLVPNNYLEDISDEALYKVKALYDYDQLQNVEEELSFKEGDLFDVIDDSDADWLLVKSSTNEFGFIPGNYVEKSNKSSSLVPEGSTSLPISAFAPPPVRADREEIAKQSSATPTSQIDLSQPPPKHKALQDKELPKEPETYSNNDYTQSSSKNEENSSNDYDELPPPKPTRPGQSQSTNSNTYTPHQTEDFMSWNVQEIIDRSKKVKGKLTIGNTVISFISENSPNGKPEEWSIANLVSYDLEKKHLFLDLVSPSASLELHTGTTSNGREIYDRLSEIKGQYSSKSLDQIKNASTISPERKKQLKDKRMANVLIDFIAESSDELTIRTGDKVNVLNDTNSKDWTLVELVDYPGKKGVVPSQFIESVNQLSAIAHSQGSTKKNNGRSRSSSKSNRNNNNNYDDNDDDITGSWKDDSDQNIKSDQHSAKGKKNRSRSNSQYAPAASSSSKSSSKQSNMPNPKKVRSWVDRSATFKVDAELIGASQGKIHLHKSNGVKIAVPAEKLSLQDLEFVERYTGFSLDKYKPKRQQSPPQQQQQLQGQATGSKDRERERRRRIKEKEDREARDREVEELRRARELLEHERAKLREEKERDFARLKELQMSKDLPAPAKPPRPQKTGGDFTSSTSPQKNMPTGRNPNLPYYDWFEFFLGTGVDVNNCQRYTINFEREDITEDILPSVDATLLRSLGLKEGDILRVMKFLDNKFGRIEQQKTGTTLSETPASADINDVNWATKPTMHTKKSVDSIQDLLDLKPESTGVQSSLVPKQPEQQNKTGINVNNLVPLDPFKTGGTNILPMTIVPMITGGMMTMPQTSFMTGGFQPIGRTVTGGMILPVQKTGGGLIPATSFGQPQITGGFMPQTSFGQPQMTGGFVPQTSFGQPQLNQFTGGFQQQQQPQQTSFGQPQLNQFSGNLQQQQSQLNQFTGGFQQQQPQQTSFGQPQLNQFTGGLQQQQQPQITGGYLPQTSFSQPQLTGGFIPQSTFGMTLQKTGGISPMPQTSFGGNPQNAPNLAQMQNNSNMNIYNNSQPQLQQQPTGFGFGNAPAMQPQQTNQQANLNNASASNPFGF</sequence>
<feature type="region of interest" description="Disordered" evidence="8">
    <location>
        <begin position="660"/>
        <end position="697"/>
    </location>
</feature>
<dbReference type="EMBL" id="LXPE01000048">
    <property type="protein sequence ID" value="OBA25752.1"/>
    <property type="molecule type" value="Genomic_DNA"/>
</dbReference>
<dbReference type="InterPro" id="IPR001452">
    <property type="entry name" value="SH3_domain"/>
</dbReference>
<dbReference type="PANTHER" id="PTHR15735">
    <property type="entry name" value="FCH AND DOUBLE SH3 DOMAINS PROTEIN"/>
    <property type="match status" value="1"/>
</dbReference>
<dbReference type="GO" id="GO:0042802">
    <property type="term" value="F:identical protein binding"/>
    <property type="evidence" value="ECO:0007669"/>
    <property type="project" value="InterPro"/>
</dbReference>
<feature type="domain" description="SH3" evidence="9">
    <location>
        <begin position="3"/>
        <end position="75"/>
    </location>
</feature>
<feature type="region of interest" description="Disordered" evidence="8">
    <location>
        <begin position="583"/>
        <end position="630"/>
    </location>
</feature>
<keyword evidence="4 7" id="KW-0728">SH3 domain</keyword>
<feature type="compositionally biased region" description="Polar residues" evidence="8">
    <location>
        <begin position="234"/>
        <end position="248"/>
    </location>
</feature>